<gene>
    <name evidence="1" type="ORF">HATV-3_gp65</name>
</gene>
<keyword evidence="2" id="KW-1185">Reference proteome</keyword>
<proteinExistence type="predicted"/>
<organism evidence="1 2">
    <name type="scientific">Haloarcula tailed virus 3</name>
    <dbReference type="NCBI Taxonomy" id="2877990"/>
    <lineage>
        <taxon>Viruses</taxon>
        <taxon>Duplodnaviria</taxon>
        <taxon>Heunggongvirae</taxon>
        <taxon>Uroviricota</taxon>
        <taxon>Caudoviricetes</taxon>
        <taxon>Kirjokansivirales</taxon>
        <taxon>Pyrstoviridae</taxon>
        <taxon>Hatrivirus</taxon>
        <taxon>Hatrivirus caudatum</taxon>
        <taxon>Hatrivirus HATV3</taxon>
    </lineage>
</organism>
<name>A0AAE8XZ77_9CAUD</name>
<dbReference type="Proteomes" id="UP000827845">
    <property type="component" value="Segment"/>
</dbReference>
<evidence type="ECO:0000313" key="2">
    <source>
        <dbReference type="Proteomes" id="UP000827845"/>
    </source>
</evidence>
<dbReference type="EMBL" id="MZ334527">
    <property type="protein sequence ID" value="UBF23415.1"/>
    <property type="molecule type" value="Genomic_DNA"/>
</dbReference>
<sequence length="36" mass="4064">MTNTTTLHYYTNTSLSIRIIENLLDCKSAVGVVVYE</sequence>
<protein>
    <submittedName>
        <fullName evidence="1">Uncharacterized protein</fullName>
    </submittedName>
</protein>
<evidence type="ECO:0000313" key="1">
    <source>
        <dbReference type="EMBL" id="UBF23415.1"/>
    </source>
</evidence>
<reference evidence="1" key="1">
    <citation type="submission" date="2021-05" db="EMBL/GenBank/DDBJ databases">
        <title>Diversity, taxonomy and evolution of archaeal viruses of the class Caudoviricetes.</title>
        <authorList>
            <person name="Liu Y."/>
            <person name="Demina T.A."/>
            <person name="Roux S."/>
            <person name="Aiewsakun P."/>
            <person name="Kazlauskas D."/>
            <person name="Simmonds P."/>
            <person name="Prangishvili D."/>
            <person name="Oksanen H.M."/>
            <person name="Krupovic M."/>
        </authorList>
    </citation>
    <scope>NUCLEOTIDE SEQUENCE</scope>
    <source>
        <strain evidence="1">HATV-3/30</strain>
    </source>
</reference>
<accession>A0AAE8XZ77</accession>